<protein>
    <submittedName>
        <fullName evidence="1">Uncharacterized protein</fullName>
    </submittedName>
</protein>
<reference evidence="1 2" key="1">
    <citation type="journal article" date="2022" name="New Phytol.">
        <title>Ecological generalism drives hyperdiversity of secondary metabolite gene clusters in xylarialean endophytes.</title>
        <authorList>
            <person name="Franco M.E.E."/>
            <person name="Wisecaver J.H."/>
            <person name="Arnold A.E."/>
            <person name="Ju Y.M."/>
            <person name="Slot J.C."/>
            <person name="Ahrendt S."/>
            <person name="Moore L.P."/>
            <person name="Eastman K.E."/>
            <person name="Scott K."/>
            <person name="Konkel Z."/>
            <person name="Mondo S.J."/>
            <person name="Kuo A."/>
            <person name="Hayes R.D."/>
            <person name="Haridas S."/>
            <person name="Andreopoulos B."/>
            <person name="Riley R."/>
            <person name="LaButti K."/>
            <person name="Pangilinan J."/>
            <person name="Lipzen A."/>
            <person name="Amirebrahimi M."/>
            <person name="Yan J."/>
            <person name="Adam C."/>
            <person name="Keymanesh K."/>
            <person name="Ng V."/>
            <person name="Louie K."/>
            <person name="Northen T."/>
            <person name="Drula E."/>
            <person name="Henrissat B."/>
            <person name="Hsieh H.M."/>
            <person name="Youens-Clark K."/>
            <person name="Lutzoni F."/>
            <person name="Miadlikowska J."/>
            <person name="Eastwood D.C."/>
            <person name="Hamelin R.C."/>
            <person name="Grigoriev I.V."/>
            <person name="U'Ren J.M."/>
        </authorList>
    </citation>
    <scope>NUCLEOTIDE SEQUENCE [LARGE SCALE GENOMIC DNA]</scope>
    <source>
        <strain evidence="1 2">CBS 119005</strain>
    </source>
</reference>
<sequence>MSSGLHTQSQGPPAWLFSNNSTNSFAPLPSNDTAPTTMAKSKTQKAAKPAASSSKSTSTSQTQVPPTQLMDLVESFLSDQGFDNAHREFQKHRVKKGWKDQGAKKNKDKAKEHHSLVSVFQTWKTFASQGNTPALVKDNPMEKITKVSSSSSSSSDDSTSDSESSSDDVEDVAMDDAPADESTSESSESSSSDESTDDSEEEAKPAESGTKATKATKAGANPLKRKAETDSESSSDSDSDSDMSGSEDERPQNKKVKTKSSSDESSSSESSESEDESSEDVKAKPEAAKTSDDESSSGSDSSSSSDSESDAEPQVDLEVAAKVPLPESDASSDSESSSESDSNDEKPLQVPNAAASDSSVTLDKTSPELMPSTANPPLPPGPTLKSNNRGKNGANASRTQNQPFSRIRKDIVVDPRLSSNAYVSHDYGDKAHQDLIITKGKGFTKEKNKKKRGSYKGGPLDIHKSRSIKFD</sequence>
<dbReference type="EMBL" id="MU393519">
    <property type="protein sequence ID" value="KAI4862736.1"/>
    <property type="molecule type" value="Genomic_DNA"/>
</dbReference>
<evidence type="ECO:0000313" key="1">
    <source>
        <dbReference type="EMBL" id="KAI4862736.1"/>
    </source>
</evidence>
<comment type="caution">
    <text evidence="1">The sequence shown here is derived from an EMBL/GenBank/DDBJ whole genome shotgun (WGS) entry which is preliminary data.</text>
</comment>
<accession>A0ACB9YUF5</accession>
<keyword evidence="2" id="KW-1185">Reference proteome</keyword>
<evidence type="ECO:0000313" key="2">
    <source>
        <dbReference type="Proteomes" id="UP001497700"/>
    </source>
</evidence>
<dbReference type="Proteomes" id="UP001497700">
    <property type="component" value="Unassembled WGS sequence"/>
</dbReference>
<organism evidence="1 2">
    <name type="scientific">Hypoxylon rubiginosum</name>
    <dbReference type="NCBI Taxonomy" id="110542"/>
    <lineage>
        <taxon>Eukaryota</taxon>
        <taxon>Fungi</taxon>
        <taxon>Dikarya</taxon>
        <taxon>Ascomycota</taxon>
        <taxon>Pezizomycotina</taxon>
        <taxon>Sordariomycetes</taxon>
        <taxon>Xylariomycetidae</taxon>
        <taxon>Xylariales</taxon>
        <taxon>Hypoxylaceae</taxon>
        <taxon>Hypoxylon</taxon>
    </lineage>
</organism>
<gene>
    <name evidence="1" type="ORF">F4820DRAFT_399570</name>
</gene>
<name>A0ACB9YUF5_9PEZI</name>
<proteinExistence type="predicted"/>